<sequence>MPTIFALADFVVLAGAFDQCGLRINETFAAGRPAIVTRTYGVANELVLDGENGFIVKQGDIDALTDRIALLAADAALQERLSKNAASTFVTGPTALFATNLLDLAESLAGARSRADSR</sequence>
<dbReference type="AlphaFoldDB" id="A0A7X1N920"/>
<keyword evidence="2" id="KW-0808">Transferase</keyword>
<dbReference type="Proteomes" id="UP000484381">
    <property type="component" value="Unassembled WGS sequence"/>
</dbReference>
<accession>A0A7X1N920</accession>
<dbReference type="Gene3D" id="3.40.50.2000">
    <property type="entry name" value="Glycogen Phosphorylase B"/>
    <property type="match status" value="1"/>
</dbReference>
<comment type="caution">
    <text evidence="2">The sequence shown here is derived from an EMBL/GenBank/DDBJ whole genome shotgun (WGS) entry which is preliminary data.</text>
</comment>
<dbReference type="EMBL" id="WHNP01000009">
    <property type="protein sequence ID" value="MPW17632.1"/>
    <property type="molecule type" value="Genomic_DNA"/>
</dbReference>
<protein>
    <submittedName>
        <fullName evidence="2">Glycosyltransferase</fullName>
    </submittedName>
</protein>
<gene>
    <name evidence="2" type="ORF">GCT13_11995</name>
</gene>
<dbReference type="GO" id="GO:0016757">
    <property type="term" value="F:glycosyltransferase activity"/>
    <property type="evidence" value="ECO:0007669"/>
    <property type="project" value="InterPro"/>
</dbReference>
<evidence type="ECO:0000313" key="3">
    <source>
        <dbReference type="Proteomes" id="UP000484381"/>
    </source>
</evidence>
<evidence type="ECO:0000313" key="2">
    <source>
        <dbReference type="EMBL" id="MPW17632.1"/>
    </source>
</evidence>
<keyword evidence="3" id="KW-1185">Reference proteome</keyword>
<name>A0A7X1N920_9BURK</name>
<proteinExistence type="predicted"/>
<dbReference type="InterPro" id="IPR001296">
    <property type="entry name" value="Glyco_trans_1"/>
</dbReference>
<dbReference type="SUPFAM" id="SSF53756">
    <property type="entry name" value="UDP-Glycosyltransferase/glycogen phosphorylase"/>
    <property type="match status" value="1"/>
</dbReference>
<dbReference type="Pfam" id="PF00534">
    <property type="entry name" value="Glycos_transf_1"/>
    <property type="match status" value="1"/>
</dbReference>
<feature type="domain" description="Glycosyl transferase family 1" evidence="1">
    <location>
        <begin position="2"/>
        <end position="86"/>
    </location>
</feature>
<reference evidence="2 3" key="1">
    <citation type="submission" date="2019-10" db="EMBL/GenBank/DDBJ databases">
        <title>Paraburkholderia sp. isolated from nodules of Mimosa pudica from Brazilian Atlantic Forest soils.</title>
        <authorList>
            <person name="Paulitsch F."/>
            <person name="Hungria M."/>
            <person name="Dall'Agnol R."/>
        </authorList>
    </citation>
    <scope>NUCLEOTIDE SEQUENCE [LARGE SCALE GENOMIC DNA]</scope>
    <source>
        <strain evidence="2 3">CNPSo 3157</strain>
    </source>
</reference>
<dbReference type="PANTHER" id="PTHR12526">
    <property type="entry name" value="GLYCOSYLTRANSFERASE"/>
    <property type="match status" value="1"/>
</dbReference>
<evidence type="ECO:0000259" key="1">
    <source>
        <dbReference type="Pfam" id="PF00534"/>
    </source>
</evidence>
<organism evidence="2 3">
    <name type="scientific">Paraburkholderia franconis</name>
    <dbReference type="NCBI Taxonomy" id="2654983"/>
    <lineage>
        <taxon>Bacteria</taxon>
        <taxon>Pseudomonadati</taxon>
        <taxon>Pseudomonadota</taxon>
        <taxon>Betaproteobacteria</taxon>
        <taxon>Burkholderiales</taxon>
        <taxon>Burkholderiaceae</taxon>
        <taxon>Paraburkholderia</taxon>
    </lineage>
</organism>
<dbReference type="RefSeq" id="WP_152758159.1">
    <property type="nucleotide sequence ID" value="NZ_WHNP01000009.1"/>
</dbReference>